<reference evidence="2" key="1">
    <citation type="journal article" date="2024" name="Proc. Natl. Acad. Sci. U.S.A.">
        <title>Extraordinary preservation of gene collinearity over three hundred million years revealed in homosporous lycophytes.</title>
        <authorList>
            <person name="Li C."/>
            <person name="Wickell D."/>
            <person name="Kuo L.Y."/>
            <person name="Chen X."/>
            <person name="Nie B."/>
            <person name="Liao X."/>
            <person name="Peng D."/>
            <person name="Ji J."/>
            <person name="Jenkins J."/>
            <person name="Williams M."/>
            <person name="Shu S."/>
            <person name="Plott C."/>
            <person name="Barry K."/>
            <person name="Rajasekar S."/>
            <person name="Grimwood J."/>
            <person name="Han X."/>
            <person name="Sun S."/>
            <person name="Hou Z."/>
            <person name="He W."/>
            <person name="Dai G."/>
            <person name="Sun C."/>
            <person name="Schmutz J."/>
            <person name="Leebens-Mack J.H."/>
            <person name="Li F.W."/>
            <person name="Wang L."/>
        </authorList>
    </citation>
    <scope>NUCLEOTIDE SEQUENCE [LARGE SCALE GENOMIC DNA]</scope>
    <source>
        <strain evidence="2">cv. PW_Plant_1</strain>
    </source>
</reference>
<comment type="caution">
    <text evidence="1">The sequence shown here is derived from an EMBL/GenBank/DDBJ whole genome shotgun (WGS) entry which is preliminary data.</text>
</comment>
<evidence type="ECO:0000313" key="1">
    <source>
        <dbReference type="EMBL" id="KAJ7561417.1"/>
    </source>
</evidence>
<organism evidence="1 2">
    <name type="scientific">Diphasiastrum complanatum</name>
    <name type="common">Issler's clubmoss</name>
    <name type="synonym">Lycopodium complanatum</name>
    <dbReference type="NCBI Taxonomy" id="34168"/>
    <lineage>
        <taxon>Eukaryota</taxon>
        <taxon>Viridiplantae</taxon>
        <taxon>Streptophyta</taxon>
        <taxon>Embryophyta</taxon>
        <taxon>Tracheophyta</taxon>
        <taxon>Lycopodiopsida</taxon>
        <taxon>Lycopodiales</taxon>
        <taxon>Lycopodiaceae</taxon>
        <taxon>Lycopodioideae</taxon>
        <taxon>Diphasiastrum</taxon>
    </lineage>
</organism>
<name>A0ACC2E4I8_DIPCM</name>
<keyword evidence="2" id="KW-1185">Reference proteome</keyword>
<proteinExistence type="predicted"/>
<gene>
    <name evidence="1" type="ORF">O6H91_03G028000</name>
</gene>
<dbReference type="EMBL" id="CM055094">
    <property type="protein sequence ID" value="KAJ7561417.1"/>
    <property type="molecule type" value="Genomic_DNA"/>
</dbReference>
<dbReference type="Proteomes" id="UP001162992">
    <property type="component" value="Chromosome 3"/>
</dbReference>
<accession>A0ACC2E4I8</accession>
<sequence length="161" mass="18833">MKNNLKLLKDFVRQSSTKSLQPKGLLEWELRTPTHSWNLDGGNVRYTSLRDVMSSVLGQCKQGSLHHEIVCCSRTPIKNRLVEQAARAYLQPTMVEHTKRNQHLTSQWRRFIHNTSIPFNLKDTFRRPIEKSDQKIFLQHGYITLSKVQNVLLTLSYTWSL</sequence>
<protein>
    <submittedName>
        <fullName evidence="1">Uncharacterized protein</fullName>
    </submittedName>
</protein>
<evidence type="ECO:0000313" key="2">
    <source>
        <dbReference type="Proteomes" id="UP001162992"/>
    </source>
</evidence>